<dbReference type="InterPro" id="IPR018513">
    <property type="entry name" value="Cell_synthase_bac"/>
</dbReference>
<evidence type="ECO:0000256" key="7">
    <source>
        <dbReference type="SAM" id="MobiDB-lite"/>
    </source>
</evidence>
<dbReference type="EMBL" id="AP018738">
    <property type="protein sequence ID" value="BBE51510.1"/>
    <property type="molecule type" value="Genomic_DNA"/>
</dbReference>
<evidence type="ECO:0000256" key="4">
    <source>
        <dbReference type="ARBA" id="ARBA00022989"/>
    </source>
</evidence>
<accession>A0A2Z6GDJ7</accession>
<feature type="signal peptide" evidence="6">
    <location>
        <begin position="1"/>
        <end position="23"/>
    </location>
</feature>
<dbReference type="RefSeq" id="WP_084611942.1">
    <property type="nucleotide sequence ID" value="NZ_AP018738.1"/>
</dbReference>
<dbReference type="STRING" id="1188319.OYT1_00975"/>
<comment type="subunit">
    <text evidence="6">Tightly associated with the cellulose synthase catalytic subunit.</text>
</comment>
<name>A0A2Z6GDJ7_9PROT</name>
<dbReference type="Pfam" id="PF03170">
    <property type="entry name" value="BcsB"/>
    <property type="match status" value="1"/>
</dbReference>
<dbReference type="GO" id="GO:0030244">
    <property type="term" value="P:cellulose biosynthetic process"/>
    <property type="evidence" value="ECO:0007669"/>
    <property type="project" value="UniProtKB-KW"/>
</dbReference>
<feature type="transmembrane region" description="Helical" evidence="6">
    <location>
        <begin position="878"/>
        <end position="896"/>
    </location>
</feature>
<keyword evidence="9" id="KW-1185">Reference proteome</keyword>
<evidence type="ECO:0000256" key="6">
    <source>
        <dbReference type="RuleBase" id="RU365021"/>
    </source>
</evidence>
<dbReference type="PANTHER" id="PTHR39083">
    <property type="entry name" value="CYCLIC DI-GMP-BINDING PROTEIN"/>
    <property type="match status" value="1"/>
</dbReference>
<sequence>MNKILHLSLACLFALTQASATFAAPDAAEQGVGSADAGVAQSSPVTRPSAPVVGKSKPVAQPATKVISSSIPDAKVKQVPAPLVMPQPVKAVKQEPVKVEPKPVAAPVKVVEKPVPPPVEEKKIVVAPAPAKVVVKPVTPQVAKEPVPQTASVPAKVATPPSVKVAAPLAPAPAVSAKSSPTPIATKEVVTPVAMANASTSPAVRKEVLSLKSLGLSKPIKLLGDEAESSIDFSFHTLDIVKSLHLQLKYDYSSKLDPQTSKLVVLVNGKEVAAFPLDPEGAAGSFRTIEVDPTLLSEWNHLSFRVASHLKDDACDDPRSIEKWVRIYHRFSEIDAESFSLPLTNDLALFPMPFFDKHETQPIRIPFVFSGKPSNNTIKAAGVLASWFGNLASWRGTNFSTKLGSLPQYDSIVLATSDEHIDGIELPPVTEGFAQISMINNPVNPVNSRLLLIVGRTDKDLVDAVNALVLGKLKLEGATATVFNREITPQRALNDAPNWLPTNRKVLIGDLLPADQLKSKGVFVSPLQLNVRLPFNLFSTEEQTIPVTLKLQASNGGRKLTQIEAVLNGEKFDTISIKTTETQGMVAIQTVFSVPAAKMTGKDNLTFNFIFTQTGEAQCAINGIVYDEIRVDPTSSLDVSALPQYVELPNLSYMAYTGYPFSSKADLSGTVVLVPEQFSEQEISSLMTVIGHIGEKTGYPATGLAVSSFRSADQFADRDVLLVGTTAHLEPLFDDWKYRITVNPRGSLQPFPWPVNLFGSWQLFTEDGKGYSDRLGAWANVSLDLKDRLHTPALVAAFESPLQNKRSVVLITAGSDGDLRNAAQVLATFDRANNFSGDVSLLDVQKETVKSYRLAPTYSIGYMSVKERMQRLALHNPWVAFLLIFLLVMLAPEVLFNRLKSKAEDRLGK</sequence>
<comment type="function">
    <text evidence="6">Binds the cellulose synthase activator, bis-(3'-5') cyclic diguanylic acid (c-di-GMP).</text>
</comment>
<organism evidence="8 9">
    <name type="scientific">Ferriphaselus amnicola</name>
    <dbReference type="NCBI Taxonomy" id="1188319"/>
    <lineage>
        <taxon>Bacteria</taxon>
        <taxon>Pseudomonadati</taxon>
        <taxon>Pseudomonadota</taxon>
        <taxon>Betaproteobacteria</taxon>
        <taxon>Nitrosomonadales</taxon>
        <taxon>Gallionellaceae</taxon>
        <taxon>Ferriphaselus</taxon>
    </lineage>
</organism>
<keyword evidence="6" id="KW-0135">Cellulose biosynthesis</keyword>
<feature type="chain" id="PRO_5017101957" description="Cyclic di-GMP-binding protein" evidence="6">
    <location>
        <begin position="24"/>
        <end position="909"/>
    </location>
</feature>
<dbReference type="PANTHER" id="PTHR39083:SF1">
    <property type="entry name" value="CYCLIC DI-GMP-BINDING PROTEIN"/>
    <property type="match status" value="1"/>
</dbReference>
<proteinExistence type="inferred from homology"/>
<comment type="subcellular location">
    <subcellularLocation>
        <location evidence="6">Cell inner membrane</location>
    </subcellularLocation>
    <subcellularLocation>
        <location evidence="1">Cell membrane</location>
        <topology evidence="1">Single-pass membrane protein</topology>
    </subcellularLocation>
</comment>
<keyword evidence="6" id="KW-0732">Signal</keyword>
<dbReference type="AlphaFoldDB" id="A0A2Z6GDJ7"/>
<comment type="similarity">
    <text evidence="6">Belongs to the AcsB/BcsB family.</text>
</comment>
<dbReference type="Gene3D" id="2.60.120.260">
    <property type="entry name" value="Galactose-binding domain-like"/>
    <property type="match status" value="2"/>
</dbReference>
<protein>
    <recommendedName>
        <fullName evidence="6">Cyclic di-GMP-binding protein</fullName>
    </recommendedName>
    <alternativeName>
        <fullName evidence="6">Cellulose synthase regulatory subunit</fullName>
    </alternativeName>
</protein>
<evidence type="ECO:0000256" key="2">
    <source>
        <dbReference type="ARBA" id="ARBA00022475"/>
    </source>
</evidence>
<dbReference type="UniPathway" id="UPA00694"/>
<keyword evidence="3 6" id="KW-0812">Transmembrane</keyword>
<dbReference type="KEGG" id="fam:OYT1_ch1984"/>
<keyword evidence="4 6" id="KW-1133">Transmembrane helix</keyword>
<reference evidence="8 9" key="1">
    <citation type="submission" date="2018-06" db="EMBL/GenBank/DDBJ databases">
        <title>OYT1 Genome Sequencing.</title>
        <authorList>
            <person name="Kato S."/>
            <person name="Itoh T."/>
            <person name="Ohkuma M."/>
        </authorList>
    </citation>
    <scope>NUCLEOTIDE SEQUENCE [LARGE SCALE GENOMIC DNA]</scope>
    <source>
        <strain evidence="8 9">OYT1</strain>
    </source>
</reference>
<evidence type="ECO:0000256" key="1">
    <source>
        <dbReference type="ARBA" id="ARBA00004162"/>
    </source>
</evidence>
<keyword evidence="5 6" id="KW-0472">Membrane</keyword>
<dbReference type="OrthoDB" id="9806702at2"/>
<gene>
    <name evidence="8" type="ORF">OYT1_ch1984</name>
</gene>
<dbReference type="GO" id="GO:0005886">
    <property type="term" value="C:plasma membrane"/>
    <property type="evidence" value="ECO:0007669"/>
    <property type="project" value="UniProtKB-SubCell"/>
</dbReference>
<dbReference type="GO" id="GO:0006011">
    <property type="term" value="P:UDP-alpha-D-glucose metabolic process"/>
    <property type="evidence" value="ECO:0007669"/>
    <property type="project" value="InterPro"/>
</dbReference>
<evidence type="ECO:0000256" key="5">
    <source>
        <dbReference type="ARBA" id="ARBA00023136"/>
    </source>
</evidence>
<dbReference type="Proteomes" id="UP000033070">
    <property type="component" value="Chromosome"/>
</dbReference>
<evidence type="ECO:0000313" key="9">
    <source>
        <dbReference type="Proteomes" id="UP000033070"/>
    </source>
</evidence>
<evidence type="ECO:0000313" key="8">
    <source>
        <dbReference type="EMBL" id="BBE51510.1"/>
    </source>
</evidence>
<feature type="region of interest" description="Disordered" evidence="7">
    <location>
        <begin position="38"/>
        <end position="57"/>
    </location>
</feature>
<comment type="pathway">
    <text evidence="6">Glycan metabolism; bacterial cellulose biosynthesis.</text>
</comment>
<keyword evidence="2 6" id="KW-1003">Cell membrane</keyword>
<evidence type="ECO:0000256" key="3">
    <source>
        <dbReference type="ARBA" id="ARBA00022692"/>
    </source>
</evidence>
<keyword evidence="6" id="KW-0973">c-di-GMP</keyword>
<keyword evidence="6" id="KW-0997">Cell inner membrane</keyword>